<dbReference type="Gene3D" id="3.40.720.10">
    <property type="entry name" value="Alkaline Phosphatase, subunit A"/>
    <property type="match status" value="1"/>
</dbReference>
<keyword evidence="8" id="KW-0732">Signal</keyword>
<keyword evidence="6" id="KW-0325">Glycoprotein</keyword>
<evidence type="ECO:0000259" key="9">
    <source>
        <dbReference type="Pfam" id="PF00884"/>
    </source>
</evidence>
<sequence length="500" mass="56601">MEIHSVLLVFVALFPNAASSHDPKTSKRPHILFIVADDLGWSDVGFHGSVIKTPNIDKLAKEGVILDNYYVQPLCTPTRSALMTGRYPIHTGLQHDVIHPDNPFGLPLEYSILPQELKKVGYATHLVGKWHLGFYKWPYVPTRRGFDSSFGFWDGSEDHYTHSVLGFLDFRDGEQPARNWTGTYATYAYMERMETIVKSHDPAQPLFLYMAFQNVHDPVQAPQQYIDKYKFIKNDVRRTYAGMVDILDEAVGNITEAFKTAGLWDDTLVIFSTDNGGLPSSGGFNWPLRGTKHTVWEGGARGAAFVYGKLLQQKSVKNRELLHVTDWYPTLINLAGGSFDRKYPKPVDGYDIWETISSGKPSPRNEVVINIDTSQGAALRVGQMKLLLNVPNVTWFKPPELDARLYQQNNGVQSSKEDFSGNLFLELDQNSERIEVALYNLTADPYERNDLSNKYPDVVSKLKERMQYYINSTVPPINKPSDPQARKAAEKTGCWGPWQD</sequence>
<dbReference type="InterPro" id="IPR047115">
    <property type="entry name" value="ARSB"/>
</dbReference>
<gene>
    <name evidence="10" type="ORF">PEVE_00035762</name>
</gene>
<evidence type="ECO:0000313" key="11">
    <source>
        <dbReference type="Proteomes" id="UP001159427"/>
    </source>
</evidence>
<dbReference type="InterPro" id="IPR024607">
    <property type="entry name" value="Sulfatase_CS"/>
</dbReference>
<evidence type="ECO:0000256" key="7">
    <source>
        <dbReference type="SAM" id="MobiDB-lite"/>
    </source>
</evidence>
<evidence type="ECO:0000256" key="6">
    <source>
        <dbReference type="ARBA" id="ARBA00023180"/>
    </source>
</evidence>
<feature type="domain" description="Sulfatase N-terminal" evidence="9">
    <location>
        <begin position="29"/>
        <end position="336"/>
    </location>
</feature>
<accession>A0ABN8MHQ4</accession>
<feature type="region of interest" description="Disordered" evidence="7">
    <location>
        <begin position="473"/>
        <end position="500"/>
    </location>
</feature>
<dbReference type="InterPro" id="IPR017850">
    <property type="entry name" value="Alkaline_phosphatase_core_sf"/>
</dbReference>
<dbReference type="InterPro" id="IPR000917">
    <property type="entry name" value="Sulfatase_N"/>
</dbReference>
<keyword evidence="11" id="KW-1185">Reference proteome</keyword>
<evidence type="ECO:0000256" key="5">
    <source>
        <dbReference type="ARBA" id="ARBA00022837"/>
    </source>
</evidence>
<dbReference type="EMBL" id="CALNXI010000559">
    <property type="protein sequence ID" value="CAH3029234.1"/>
    <property type="molecule type" value="Genomic_DNA"/>
</dbReference>
<evidence type="ECO:0000313" key="10">
    <source>
        <dbReference type="EMBL" id="CAH3029234.1"/>
    </source>
</evidence>
<keyword evidence="5" id="KW-0106">Calcium</keyword>
<feature type="chain" id="PRO_5047317437" description="Sulfatase N-terminal domain-containing protein" evidence="8">
    <location>
        <begin position="20"/>
        <end position="500"/>
    </location>
</feature>
<dbReference type="Pfam" id="PF00884">
    <property type="entry name" value="Sulfatase"/>
    <property type="match status" value="1"/>
</dbReference>
<dbReference type="PROSITE" id="PS00149">
    <property type="entry name" value="SULFATASE_2"/>
    <property type="match status" value="1"/>
</dbReference>
<dbReference type="PROSITE" id="PS00523">
    <property type="entry name" value="SULFATASE_1"/>
    <property type="match status" value="1"/>
</dbReference>
<dbReference type="Proteomes" id="UP001159427">
    <property type="component" value="Unassembled WGS sequence"/>
</dbReference>
<comment type="similarity">
    <text evidence="2">Belongs to the sulfatase family.</text>
</comment>
<dbReference type="PANTHER" id="PTHR10342">
    <property type="entry name" value="ARYLSULFATASE"/>
    <property type="match status" value="1"/>
</dbReference>
<evidence type="ECO:0000256" key="3">
    <source>
        <dbReference type="ARBA" id="ARBA00022723"/>
    </source>
</evidence>
<feature type="signal peptide" evidence="8">
    <location>
        <begin position="1"/>
        <end position="19"/>
    </location>
</feature>
<dbReference type="Gene3D" id="3.30.1120.10">
    <property type="match status" value="1"/>
</dbReference>
<evidence type="ECO:0000256" key="4">
    <source>
        <dbReference type="ARBA" id="ARBA00022801"/>
    </source>
</evidence>
<evidence type="ECO:0000256" key="1">
    <source>
        <dbReference type="ARBA" id="ARBA00001913"/>
    </source>
</evidence>
<keyword evidence="4" id="KW-0378">Hydrolase</keyword>
<keyword evidence="3" id="KW-0479">Metal-binding</keyword>
<protein>
    <recommendedName>
        <fullName evidence="9">Sulfatase N-terminal domain-containing protein</fullName>
    </recommendedName>
</protein>
<proteinExistence type="inferred from homology"/>
<comment type="cofactor">
    <cofactor evidence="1">
        <name>Ca(2+)</name>
        <dbReference type="ChEBI" id="CHEBI:29108"/>
    </cofactor>
</comment>
<name>A0ABN8MHQ4_9CNID</name>
<reference evidence="10 11" key="1">
    <citation type="submission" date="2022-05" db="EMBL/GenBank/DDBJ databases">
        <authorList>
            <consortium name="Genoscope - CEA"/>
            <person name="William W."/>
        </authorList>
    </citation>
    <scope>NUCLEOTIDE SEQUENCE [LARGE SCALE GENOMIC DNA]</scope>
</reference>
<organism evidence="10 11">
    <name type="scientific">Porites evermanni</name>
    <dbReference type="NCBI Taxonomy" id="104178"/>
    <lineage>
        <taxon>Eukaryota</taxon>
        <taxon>Metazoa</taxon>
        <taxon>Cnidaria</taxon>
        <taxon>Anthozoa</taxon>
        <taxon>Hexacorallia</taxon>
        <taxon>Scleractinia</taxon>
        <taxon>Fungiina</taxon>
        <taxon>Poritidae</taxon>
        <taxon>Porites</taxon>
    </lineage>
</organism>
<comment type="caution">
    <text evidence="10">The sequence shown here is derived from an EMBL/GenBank/DDBJ whole genome shotgun (WGS) entry which is preliminary data.</text>
</comment>
<dbReference type="PANTHER" id="PTHR10342:SF274">
    <property type="entry name" value="ARYLSULFATASE B"/>
    <property type="match status" value="1"/>
</dbReference>
<evidence type="ECO:0000256" key="2">
    <source>
        <dbReference type="ARBA" id="ARBA00008779"/>
    </source>
</evidence>
<dbReference type="SUPFAM" id="SSF53649">
    <property type="entry name" value="Alkaline phosphatase-like"/>
    <property type="match status" value="1"/>
</dbReference>
<evidence type="ECO:0000256" key="8">
    <source>
        <dbReference type="SAM" id="SignalP"/>
    </source>
</evidence>
<dbReference type="CDD" id="cd16029">
    <property type="entry name" value="4-S"/>
    <property type="match status" value="1"/>
</dbReference>